<dbReference type="GO" id="GO:0043200">
    <property type="term" value="P:response to amino acid"/>
    <property type="evidence" value="ECO:0007669"/>
    <property type="project" value="TreeGrafter"/>
</dbReference>
<dbReference type="GO" id="GO:0043565">
    <property type="term" value="F:sequence-specific DNA binding"/>
    <property type="evidence" value="ECO:0007669"/>
    <property type="project" value="InterPro"/>
</dbReference>
<dbReference type="EMBL" id="VIRS01000035">
    <property type="protein sequence ID" value="TQS40704.1"/>
    <property type="molecule type" value="Genomic_DNA"/>
</dbReference>
<evidence type="ECO:0000256" key="1">
    <source>
        <dbReference type="ARBA" id="ARBA00023015"/>
    </source>
</evidence>
<evidence type="ECO:0000259" key="4">
    <source>
        <dbReference type="PROSITE" id="PS50956"/>
    </source>
</evidence>
<reference evidence="5 6" key="1">
    <citation type="submission" date="2019-07" db="EMBL/GenBank/DDBJ databases">
        <title>Cryptosporangium phraense sp. nov., isolated from plant litter.</title>
        <authorList>
            <person name="Suriyachadkun C."/>
        </authorList>
    </citation>
    <scope>NUCLEOTIDE SEQUENCE [LARGE SCALE GENOMIC DNA]</scope>
    <source>
        <strain evidence="5 6">A-T 5661</strain>
    </source>
</reference>
<dbReference type="InterPro" id="IPR011008">
    <property type="entry name" value="Dimeric_a/b-barrel"/>
</dbReference>
<evidence type="ECO:0000256" key="2">
    <source>
        <dbReference type="ARBA" id="ARBA00023125"/>
    </source>
</evidence>
<feature type="domain" description="HTH asnC-type" evidence="4">
    <location>
        <begin position="1"/>
        <end position="62"/>
    </location>
</feature>
<dbReference type="SUPFAM" id="SSF46785">
    <property type="entry name" value="Winged helix' DNA-binding domain"/>
    <property type="match status" value="1"/>
</dbReference>
<dbReference type="GO" id="GO:0005829">
    <property type="term" value="C:cytosol"/>
    <property type="evidence" value="ECO:0007669"/>
    <property type="project" value="TreeGrafter"/>
</dbReference>
<dbReference type="PRINTS" id="PR00033">
    <property type="entry name" value="HTHASNC"/>
</dbReference>
<dbReference type="InterPro" id="IPR019888">
    <property type="entry name" value="Tscrpt_reg_AsnC-like"/>
</dbReference>
<dbReference type="PANTHER" id="PTHR30154">
    <property type="entry name" value="LEUCINE-RESPONSIVE REGULATORY PROTEIN"/>
    <property type="match status" value="1"/>
</dbReference>
<evidence type="ECO:0000256" key="3">
    <source>
        <dbReference type="ARBA" id="ARBA00023163"/>
    </source>
</evidence>
<dbReference type="Pfam" id="PF01037">
    <property type="entry name" value="AsnC_trans_reg"/>
    <property type="match status" value="1"/>
</dbReference>
<dbReference type="PROSITE" id="PS50956">
    <property type="entry name" value="HTH_ASNC_2"/>
    <property type="match status" value="1"/>
</dbReference>
<dbReference type="InterPro" id="IPR011991">
    <property type="entry name" value="ArsR-like_HTH"/>
</dbReference>
<dbReference type="OrthoDB" id="4411089at2"/>
<dbReference type="SMART" id="SM00344">
    <property type="entry name" value="HTH_ASNC"/>
    <property type="match status" value="1"/>
</dbReference>
<evidence type="ECO:0000313" key="5">
    <source>
        <dbReference type="EMBL" id="TQS40704.1"/>
    </source>
</evidence>
<organism evidence="5 6">
    <name type="scientific">Cryptosporangium phraense</name>
    <dbReference type="NCBI Taxonomy" id="2593070"/>
    <lineage>
        <taxon>Bacteria</taxon>
        <taxon>Bacillati</taxon>
        <taxon>Actinomycetota</taxon>
        <taxon>Actinomycetes</taxon>
        <taxon>Cryptosporangiales</taxon>
        <taxon>Cryptosporangiaceae</taxon>
        <taxon>Cryptosporangium</taxon>
    </lineage>
</organism>
<evidence type="ECO:0000313" key="6">
    <source>
        <dbReference type="Proteomes" id="UP000317982"/>
    </source>
</evidence>
<keyword evidence="3" id="KW-0804">Transcription</keyword>
<dbReference type="InterPro" id="IPR000485">
    <property type="entry name" value="AsnC-type_HTH_dom"/>
</dbReference>
<name>A0A545AHA6_9ACTN</name>
<protein>
    <submittedName>
        <fullName evidence="5">Lrp/AsnC family transcriptional regulator</fullName>
    </submittedName>
</protein>
<proteinExistence type="predicted"/>
<dbReference type="Gene3D" id="1.10.10.10">
    <property type="entry name" value="Winged helix-like DNA-binding domain superfamily/Winged helix DNA-binding domain"/>
    <property type="match status" value="1"/>
</dbReference>
<keyword evidence="1" id="KW-0805">Transcription regulation</keyword>
<keyword evidence="6" id="KW-1185">Reference proteome</keyword>
<dbReference type="InterPro" id="IPR019887">
    <property type="entry name" value="Tscrpt_reg_AsnC/Lrp_C"/>
</dbReference>
<dbReference type="RefSeq" id="WP_142708848.1">
    <property type="nucleotide sequence ID" value="NZ_VIRS01000035.1"/>
</dbReference>
<accession>A0A545AHA6</accession>
<keyword evidence="2" id="KW-0238">DNA-binding</keyword>
<dbReference type="Gene3D" id="3.30.70.920">
    <property type="match status" value="1"/>
</dbReference>
<dbReference type="CDD" id="cd00090">
    <property type="entry name" value="HTH_ARSR"/>
    <property type="match status" value="1"/>
</dbReference>
<dbReference type="InParanoid" id="A0A545AHA6"/>
<dbReference type="PANTHER" id="PTHR30154:SF54">
    <property type="entry name" value="POSSIBLE TRANSCRIPTIONAL REGULATORY PROTEIN (PROBABLY LRP_ASNC-FAMILY)"/>
    <property type="match status" value="1"/>
</dbReference>
<dbReference type="InterPro" id="IPR036390">
    <property type="entry name" value="WH_DNA-bd_sf"/>
</dbReference>
<dbReference type="AlphaFoldDB" id="A0A545AHA6"/>
<dbReference type="InterPro" id="IPR036388">
    <property type="entry name" value="WH-like_DNA-bd_sf"/>
</dbReference>
<comment type="caution">
    <text evidence="5">The sequence shown here is derived from an EMBL/GenBank/DDBJ whole genome shotgun (WGS) entry which is preliminary data.</text>
</comment>
<dbReference type="Pfam" id="PF13404">
    <property type="entry name" value="HTH_AsnC-type"/>
    <property type="match status" value="1"/>
</dbReference>
<dbReference type="Proteomes" id="UP000317982">
    <property type="component" value="Unassembled WGS sequence"/>
</dbReference>
<gene>
    <name evidence="5" type="ORF">FL583_33220</name>
</gene>
<dbReference type="SUPFAM" id="SSF54909">
    <property type="entry name" value="Dimeric alpha+beta barrel"/>
    <property type="match status" value="1"/>
</dbReference>
<sequence>MDDIDSAILAHLQRDARQTNRELAAAVGLAPSTCLERVRALRAAGVLTGFHAAVDLAALNRTVQALISVQLRPLNREVIQNFKSYTAGLPEVLSVYVVTGPQDILLHVAVPDVDAMHTFLMDRITVRREVVGFNTSVIYQHTSNPVVSRLP</sequence>